<keyword evidence="5" id="KW-1185">Reference proteome</keyword>
<keyword evidence="1" id="KW-0539">Nucleus</keyword>
<feature type="domain" description="Zn(2)-C6 fungal-type" evidence="3">
    <location>
        <begin position="10"/>
        <end position="38"/>
    </location>
</feature>
<organism evidence="4 5">
    <name type="scientific">Zasmidium cellare</name>
    <name type="common">Wine cellar mold</name>
    <name type="synonym">Racodium cellare</name>
    <dbReference type="NCBI Taxonomy" id="395010"/>
    <lineage>
        <taxon>Eukaryota</taxon>
        <taxon>Fungi</taxon>
        <taxon>Dikarya</taxon>
        <taxon>Ascomycota</taxon>
        <taxon>Pezizomycotina</taxon>
        <taxon>Dothideomycetes</taxon>
        <taxon>Dothideomycetidae</taxon>
        <taxon>Mycosphaerellales</taxon>
        <taxon>Mycosphaerellaceae</taxon>
        <taxon>Zasmidium</taxon>
    </lineage>
</organism>
<dbReference type="PROSITE" id="PS50048">
    <property type="entry name" value="ZN2_CY6_FUNGAL_2"/>
    <property type="match status" value="1"/>
</dbReference>
<dbReference type="InterPro" id="IPR053175">
    <property type="entry name" value="DHMBA_Reg_Transcription_Factor"/>
</dbReference>
<dbReference type="SUPFAM" id="SSF57701">
    <property type="entry name" value="Zn2/Cys6 DNA-binding domain"/>
    <property type="match status" value="1"/>
</dbReference>
<dbReference type="SMART" id="SM00066">
    <property type="entry name" value="GAL4"/>
    <property type="match status" value="1"/>
</dbReference>
<accession>A0ABR0EN28</accession>
<dbReference type="Pfam" id="PF11951">
    <property type="entry name" value="Fungal_trans_2"/>
    <property type="match status" value="1"/>
</dbReference>
<comment type="caution">
    <text evidence="4">The sequence shown here is derived from an EMBL/GenBank/DDBJ whole genome shotgun (WGS) entry which is preliminary data.</text>
</comment>
<dbReference type="PANTHER" id="PTHR38791">
    <property type="entry name" value="ZN(II)2CYS6 TRANSCRIPTION FACTOR (EUROFUNG)-RELATED-RELATED"/>
    <property type="match status" value="1"/>
</dbReference>
<dbReference type="Gene3D" id="4.10.240.10">
    <property type="entry name" value="Zn(2)-C6 fungal-type DNA-binding domain"/>
    <property type="match status" value="1"/>
</dbReference>
<dbReference type="EMBL" id="JAXOVC010000004">
    <property type="protein sequence ID" value="KAK4502902.1"/>
    <property type="molecule type" value="Genomic_DNA"/>
</dbReference>
<dbReference type="CDD" id="cd00067">
    <property type="entry name" value="GAL4"/>
    <property type="match status" value="1"/>
</dbReference>
<feature type="compositionally biased region" description="Basic and acidic residues" evidence="2">
    <location>
        <begin position="102"/>
        <end position="112"/>
    </location>
</feature>
<dbReference type="PROSITE" id="PS00463">
    <property type="entry name" value="ZN2_CY6_FUNGAL_1"/>
    <property type="match status" value="1"/>
</dbReference>
<dbReference type="InterPro" id="IPR001138">
    <property type="entry name" value="Zn2Cys6_DnaBD"/>
</dbReference>
<name>A0ABR0EN28_ZASCE</name>
<sequence>MPYRGKPSPGCATCRQRKIKCDLRPGGCEKCEKSGWKCEGYRDVGLLMFHDESEGVRTKVKSAQQRRKRVERSPDVKGNGAAVAIAAAPRAIVPKAEKRVWSLSDSEDHTESSSETSPPESITTISPSLDDLAVGFFMDKYVFKYTDRRELWDINEGNGCLISSILALGLAGATRQTGQGDTYTHPGARKHYLTAIQQTNSALRSPDEVKKDSTLQAINILAVFEILSGYERSLDAWRDHIKGAASLLQLRGPEQFKTHTGCRLFMQTTASLVIACLARRLPMPPHVLAMQKVAAEFVPNPQDSVWRFHCNSIRIVDFHARLLPGNRPKVPLEAKDIILQSLEIFTEFTRILDTALQTSNRPLIYSDYYYVFRTSLVTQMFCAMCAYRILLIDIIRKALAADTSFHDEYERIQEAINFKKQLQLAVLASIPQHFHHRTQLTNNTDNSHPDALWSNFSSADYIPFRTAEHRAPELPFVRMAGGYMIQFPLFTAGAADPPGGKMREWVVGMLRLFGRVMGIRQGDVLAEMLEGGKGEGLVP</sequence>
<dbReference type="InterPro" id="IPR021858">
    <property type="entry name" value="Fun_TF"/>
</dbReference>
<proteinExistence type="predicted"/>
<dbReference type="Pfam" id="PF00172">
    <property type="entry name" value="Zn_clus"/>
    <property type="match status" value="1"/>
</dbReference>
<feature type="compositionally biased region" description="Low complexity" evidence="2">
    <location>
        <begin position="113"/>
        <end position="125"/>
    </location>
</feature>
<evidence type="ECO:0000313" key="4">
    <source>
        <dbReference type="EMBL" id="KAK4502902.1"/>
    </source>
</evidence>
<dbReference type="InterPro" id="IPR036864">
    <property type="entry name" value="Zn2-C6_fun-type_DNA-bd_sf"/>
</dbReference>
<evidence type="ECO:0000256" key="2">
    <source>
        <dbReference type="SAM" id="MobiDB-lite"/>
    </source>
</evidence>
<protein>
    <recommendedName>
        <fullName evidence="3">Zn(2)-C6 fungal-type domain-containing protein</fullName>
    </recommendedName>
</protein>
<reference evidence="4 5" key="1">
    <citation type="journal article" date="2023" name="G3 (Bethesda)">
        <title>A chromosome-level genome assembly of Zasmidium syzygii isolated from banana leaves.</title>
        <authorList>
            <person name="van Westerhoven A.C."/>
            <person name="Mehrabi R."/>
            <person name="Talebi R."/>
            <person name="Steentjes M.B.F."/>
            <person name="Corcolon B."/>
            <person name="Chong P.A."/>
            <person name="Kema G.H.J."/>
            <person name="Seidl M.F."/>
        </authorList>
    </citation>
    <scope>NUCLEOTIDE SEQUENCE [LARGE SCALE GENOMIC DNA]</scope>
    <source>
        <strain evidence="4 5">P124</strain>
    </source>
</reference>
<dbReference type="PANTHER" id="PTHR38791:SF5">
    <property type="entry name" value="TRANSCRIPTION FACTOR DBAG-RELATED"/>
    <property type="match status" value="1"/>
</dbReference>
<feature type="region of interest" description="Disordered" evidence="2">
    <location>
        <begin position="102"/>
        <end position="125"/>
    </location>
</feature>
<gene>
    <name evidence="4" type="ORF">PRZ48_006329</name>
</gene>
<evidence type="ECO:0000256" key="1">
    <source>
        <dbReference type="ARBA" id="ARBA00023242"/>
    </source>
</evidence>
<evidence type="ECO:0000259" key="3">
    <source>
        <dbReference type="PROSITE" id="PS50048"/>
    </source>
</evidence>
<evidence type="ECO:0000313" key="5">
    <source>
        <dbReference type="Proteomes" id="UP001305779"/>
    </source>
</evidence>
<dbReference type="Proteomes" id="UP001305779">
    <property type="component" value="Unassembled WGS sequence"/>
</dbReference>